<evidence type="ECO:0000256" key="1">
    <source>
        <dbReference type="ARBA" id="ARBA00001957"/>
    </source>
</evidence>
<dbReference type="InterPro" id="IPR020806">
    <property type="entry name" value="PKS_PP-bd"/>
</dbReference>
<comment type="cofactor">
    <cofactor evidence="1">
        <name>pantetheine 4'-phosphate</name>
        <dbReference type="ChEBI" id="CHEBI:47942"/>
    </cofactor>
</comment>
<dbReference type="InterPro" id="IPR001031">
    <property type="entry name" value="Thioesterase"/>
</dbReference>
<dbReference type="InterPro" id="IPR029058">
    <property type="entry name" value="AB_hydrolase_fold"/>
</dbReference>
<dbReference type="InterPro" id="IPR000415">
    <property type="entry name" value="Nitroreductase-like"/>
</dbReference>
<dbReference type="eggNOG" id="COG3319">
    <property type="taxonomic scope" value="Bacteria"/>
</dbReference>
<keyword evidence="6" id="KW-1185">Reference proteome</keyword>
<dbReference type="PANTHER" id="PTHR45527:SF1">
    <property type="entry name" value="FATTY ACID SYNTHASE"/>
    <property type="match status" value="1"/>
</dbReference>
<dbReference type="SUPFAM" id="SSF47336">
    <property type="entry name" value="ACP-like"/>
    <property type="match status" value="1"/>
</dbReference>
<dbReference type="GO" id="GO:0043041">
    <property type="term" value="P:amino acid activation for nonribosomal peptide biosynthetic process"/>
    <property type="evidence" value="ECO:0007669"/>
    <property type="project" value="TreeGrafter"/>
</dbReference>
<dbReference type="Gene3D" id="3.30.429.10">
    <property type="entry name" value="Macrophage Migration Inhibitory Factor"/>
    <property type="match status" value="1"/>
</dbReference>
<dbReference type="InterPro" id="IPR042099">
    <property type="entry name" value="ANL_N_sf"/>
</dbReference>
<evidence type="ECO:0000256" key="3">
    <source>
        <dbReference type="ARBA" id="ARBA00022553"/>
    </source>
</evidence>
<dbReference type="InterPro" id="IPR000873">
    <property type="entry name" value="AMP-dep_synth/lig_dom"/>
</dbReference>
<gene>
    <name evidence="5" type="ORF">GS4_05_01080</name>
</gene>
<dbReference type="STRING" id="1223545.GS4_05_01080"/>
<comment type="caution">
    <text evidence="5">The sequence shown here is derived from an EMBL/GenBank/DDBJ whole genome shotgun (WGS) entry which is preliminary data.</text>
</comment>
<dbReference type="InterPro" id="IPR045851">
    <property type="entry name" value="AMP-bd_C_sf"/>
</dbReference>
<protein>
    <recommendedName>
        <fullName evidence="4">Carrier domain-containing protein</fullName>
    </recommendedName>
</protein>
<dbReference type="Pfam" id="PF00975">
    <property type="entry name" value="Thioesterase"/>
    <property type="match status" value="1"/>
</dbReference>
<proteinExistence type="predicted"/>
<evidence type="ECO:0000313" key="6">
    <source>
        <dbReference type="Proteomes" id="UP000011666"/>
    </source>
</evidence>
<dbReference type="InterPro" id="IPR014347">
    <property type="entry name" value="Tautomerase/MIF_sf"/>
</dbReference>
<accession>M0QEP5</accession>
<dbReference type="GO" id="GO:0044550">
    <property type="term" value="P:secondary metabolite biosynthetic process"/>
    <property type="evidence" value="ECO:0007669"/>
    <property type="project" value="TreeGrafter"/>
</dbReference>
<dbReference type="PROSITE" id="PS50075">
    <property type="entry name" value="CARRIER"/>
    <property type="match status" value="1"/>
</dbReference>
<dbReference type="GO" id="GO:0005737">
    <property type="term" value="C:cytoplasm"/>
    <property type="evidence" value="ECO:0007669"/>
    <property type="project" value="TreeGrafter"/>
</dbReference>
<dbReference type="SMART" id="SM00823">
    <property type="entry name" value="PKS_PP"/>
    <property type="match status" value="1"/>
</dbReference>
<keyword evidence="3" id="KW-0597">Phosphoprotein</keyword>
<dbReference type="Gene3D" id="3.40.50.12780">
    <property type="entry name" value="N-terminal domain of ligase-like"/>
    <property type="match status" value="1"/>
</dbReference>
<dbReference type="Gene3D" id="1.10.1200.10">
    <property type="entry name" value="ACP-like"/>
    <property type="match status" value="1"/>
</dbReference>
<name>M0QEP5_9ACTN</name>
<dbReference type="InterPro" id="IPR009081">
    <property type="entry name" value="PP-bd_ACP"/>
</dbReference>
<dbReference type="InterPro" id="IPR020845">
    <property type="entry name" value="AMP-binding_CS"/>
</dbReference>
<dbReference type="GO" id="GO:0031177">
    <property type="term" value="F:phosphopantetheine binding"/>
    <property type="evidence" value="ECO:0007669"/>
    <property type="project" value="InterPro"/>
</dbReference>
<dbReference type="Proteomes" id="UP000011666">
    <property type="component" value="Unassembled WGS sequence"/>
</dbReference>
<feature type="domain" description="Carrier" evidence="4">
    <location>
        <begin position="927"/>
        <end position="1003"/>
    </location>
</feature>
<dbReference type="RefSeq" id="WP_007617555.1">
    <property type="nucleotide sequence ID" value="NZ_BANX01000005.1"/>
</dbReference>
<dbReference type="SUPFAM" id="SSF53474">
    <property type="entry name" value="alpha/beta-Hydrolases"/>
    <property type="match status" value="1"/>
</dbReference>
<keyword evidence="2" id="KW-0596">Phosphopantetheine</keyword>
<dbReference type="Pfam" id="PF00550">
    <property type="entry name" value="PP-binding"/>
    <property type="match status" value="1"/>
</dbReference>
<dbReference type="PROSITE" id="PS00455">
    <property type="entry name" value="AMP_BINDING"/>
    <property type="match status" value="1"/>
</dbReference>
<dbReference type="Pfam" id="PF00501">
    <property type="entry name" value="AMP-binding"/>
    <property type="match status" value="1"/>
</dbReference>
<reference evidence="5 6" key="1">
    <citation type="submission" date="2013-01" db="EMBL/GenBank/DDBJ databases">
        <title>Whole genome shotgun sequence of Gordonia soli NBRC 108243.</title>
        <authorList>
            <person name="Isaki-Nakamura S."/>
            <person name="Hosoyama A."/>
            <person name="Tsuchikane K."/>
            <person name="Ando Y."/>
            <person name="Baba S."/>
            <person name="Ohji S."/>
            <person name="Hamada M."/>
            <person name="Tamura T."/>
            <person name="Yamazoe A."/>
            <person name="Yamazaki S."/>
            <person name="Fujita N."/>
        </authorList>
    </citation>
    <scope>NUCLEOTIDE SEQUENCE [LARGE SCALE GENOMIC DNA]</scope>
    <source>
        <strain evidence="5 6">NBRC 108243</strain>
    </source>
</reference>
<organism evidence="5 6">
    <name type="scientific">Gordonia soli NBRC 108243</name>
    <dbReference type="NCBI Taxonomy" id="1223545"/>
    <lineage>
        <taxon>Bacteria</taxon>
        <taxon>Bacillati</taxon>
        <taxon>Actinomycetota</taxon>
        <taxon>Actinomycetes</taxon>
        <taxon>Mycobacteriales</taxon>
        <taxon>Gordoniaceae</taxon>
        <taxon>Gordonia</taxon>
    </lineage>
</organism>
<dbReference type="eggNOG" id="COG1020">
    <property type="taxonomic scope" value="Bacteria"/>
</dbReference>
<dbReference type="PANTHER" id="PTHR45527">
    <property type="entry name" value="NONRIBOSOMAL PEPTIDE SYNTHETASE"/>
    <property type="match status" value="1"/>
</dbReference>
<dbReference type="InterPro" id="IPR006162">
    <property type="entry name" value="Ppantetheine_attach_site"/>
</dbReference>
<dbReference type="EMBL" id="BANX01000005">
    <property type="protein sequence ID" value="GAC66899.1"/>
    <property type="molecule type" value="Genomic_DNA"/>
</dbReference>
<dbReference type="SUPFAM" id="SSF56801">
    <property type="entry name" value="Acetyl-CoA synthetase-like"/>
    <property type="match status" value="1"/>
</dbReference>
<evidence type="ECO:0000313" key="5">
    <source>
        <dbReference type="EMBL" id="GAC66899.1"/>
    </source>
</evidence>
<dbReference type="OrthoDB" id="2472181at2"/>
<dbReference type="Gene3D" id="3.30.300.30">
    <property type="match status" value="2"/>
</dbReference>
<dbReference type="PROSITE" id="PS00012">
    <property type="entry name" value="PHOSPHOPANTETHEINE"/>
    <property type="match status" value="1"/>
</dbReference>
<evidence type="ECO:0000259" key="4">
    <source>
        <dbReference type="PROSITE" id="PS50075"/>
    </source>
</evidence>
<dbReference type="InterPro" id="IPR036736">
    <property type="entry name" value="ACP-like_sf"/>
</dbReference>
<evidence type="ECO:0000256" key="2">
    <source>
        <dbReference type="ARBA" id="ARBA00022450"/>
    </source>
</evidence>
<sequence>MPPSHNAVSNLCARFLQRLAANPLAPAVLSTADTVSFATLGRAAAAVQRALTGASPRTVGLYSPPSADLVAAAWGALSSGVPYVPLSPTYPDDRLRFMVSDADVDVILAPADLVLDIESVVVGLGVTVVAIPGSGVEAAPRNLASSDGIAYILYTSGSTGTPKGVEITHAALDHQLSWIGRELELGPGGRIVHKTPISFDAAQWELLANVSGAAVVAAGPEDYRDPLSLAATVIGHRVTHLQVVPTLLQALCEEPEFAACTSVRLLASGGEALPGRLATLARSVLPSVRLINLYGPTETTINAAFHEVTGAPGDATVLRPARSAPGDAVVAIGTPVDGLAFHLLGEDGQLTDRDSGELAIAGPQLAAGYRHRPEETDRRFVVREVDGERIRLYRTGDRVHVADGVFHFRGRVDNQVKLRGYRVELDEIRSTLEAHDWVRHAGVFTTDRPDGAGPQLSAYVELNPHEASLMDQGVHGAHHQSKASRVQVRAQIAGLGVRDDHTAAGVRLDVDTDQEKLLYELAFSRKTYRTFASTTDDLDRLADLDRLIHRPYELPPRTSSEWTGETVAFVLRSLTQQHSAERLLPKYAYASPGALYGVQVYVRVSGVAGFDDAVYYLNPRTATVHPIHALSPLDQRPGVELTLVGQRSVISSVYSTNVDEVLRFEAGHLLGLLDTVAPATGHIVGAPQHRSVDPALLGGEPDDRFVIGTWSLPAVDQSAIADRLDEVDHVVELFTGAEDSRGVHRRVGDRLVRTGPPLLRRKDVIAINQRVHDQASFGVILTSTGSAESYIDLGRALQRLQHNQIGIGLMSSGYSSFSGNPLAAARRVAALDGASETSSAYVALGGPITADQIAHTGMDEDALHTQGPTEIITTDVAGMLPHYMLPDVIRIVDELPRTPNGKIDLAALRVAETARAEAGAPAGPFTAPASLLEHQLAAIWAEILGRTDPVSTTESFFALGGNSIHGVRLTRALQAKLGVDLPVQAIFEFDTIVKQAQAIADGDPSDLSRAVPLAGDGDTSVFVWPGLGGYPMNLRTLANAVAGERYRWYGIQAGGLNPGEAVDADIVSMARSDIDQIRRIQPHGPYHLIGYSFGARVAFETAYQLEAAGERVARLVLLAPGSPALEQHEPVDGAVGPYRDDRFTRVLYSVFAARTDGAAADRVVAAGVDRESFLAALATEGTGLDRGLAERITRLVEETYSFEYSFEELVGRRLDTDVTVIRASGDDYSFLDAHGTELRHTAASLLADHYQILRDEHINATAVAVTSALSRPIITELRKEKTRMPHVAIKHFPASFTDTELNGFVEQLSALVRSTFQVDDSAVSVSLEAIQQEQWDADVYQPEIVHRKEFLVKAPGY</sequence>
<dbReference type="CDD" id="cd05930">
    <property type="entry name" value="A_NRPS"/>
    <property type="match status" value="1"/>
</dbReference>
<dbReference type="Gene3D" id="3.40.109.10">
    <property type="entry name" value="NADH Oxidase"/>
    <property type="match status" value="1"/>
</dbReference>
<dbReference type="GO" id="GO:0016491">
    <property type="term" value="F:oxidoreductase activity"/>
    <property type="evidence" value="ECO:0007669"/>
    <property type="project" value="InterPro"/>
</dbReference>
<dbReference type="Gene3D" id="3.40.50.1820">
    <property type="entry name" value="alpha/beta hydrolase"/>
    <property type="match status" value="1"/>
</dbReference>